<organism evidence="1 2">
    <name type="scientific">Bacillus methanolicus PB1</name>
    <dbReference type="NCBI Taxonomy" id="997296"/>
    <lineage>
        <taxon>Bacteria</taxon>
        <taxon>Bacillati</taxon>
        <taxon>Bacillota</taxon>
        <taxon>Bacilli</taxon>
        <taxon>Bacillales</taxon>
        <taxon>Bacillaceae</taxon>
        <taxon>Bacillus</taxon>
    </lineage>
</organism>
<evidence type="ECO:0000313" key="1">
    <source>
        <dbReference type="EMBL" id="EIJ78869.1"/>
    </source>
</evidence>
<dbReference type="Proteomes" id="UP000010523">
    <property type="component" value="Unassembled WGS sequence"/>
</dbReference>
<dbReference type="Pfam" id="PF16258">
    <property type="entry name" value="DUF4912"/>
    <property type="match status" value="1"/>
</dbReference>
<sequence>MIEEIVKLRKKGLSFRKIALELNTTVGKVQYQWKKYMKKKAEPLRHVTRSRIQHNKEEKPLFIAKKNKHVDQKDHLCIWLVSPNKLYSFWRLSEEQQKLISHYYQRPFAHFQLVLRLYDVTCILFNGSNAHEVFEIFLPENKNSWFIKGLRPNRCYCAELGIKLSDHKFLPLLRSNAIHVPRSAVEQAGELAKELEWFQNRRESAPKWVEHISTYSFYETKEGMVD</sequence>
<comment type="caution">
    <text evidence="1">The sequence shown here is derived from an EMBL/GenBank/DDBJ whole genome shotgun (WGS) entry which is preliminary data.</text>
</comment>
<dbReference type="AlphaFoldDB" id="I3DX98"/>
<evidence type="ECO:0000313" key="2">
    <source>
        <dbReference type="Proteomes" id="UP000010523"/>
    </source>
</evidence>
<reference evidence="1 2" key="1">
    <citation type="journal article" date="2012" name="Appl. Environ. Microbiol.">
        <title>Genome Sequence of Thermotolerant Bacillus methanolicus: Features and Regulation Related to Methylotrophy and Production of L-Lysine and L-Glutamate from Methanol.</title>
        <authorList>
            <person name="Heggeset T.M."/>
            <person name="Krog A."/>
            <person name="Balzer S."/>
            <person name="Wentzel A."/>
            <person name="Ellingsen T.E."/>
            <person name="Brautaset T."/>
        </authorList>
    </citation>
    <scope>NUCLEOTIDE SEQUENCE [LARGE SCALE GENOMIC DNA]</scope>
    <source>
        <strain evidence="1 2">PB1</strain>
    </source>
</reference>
<dbReference type="OrthoDB" id="9812700at2"/>
<dbReference type="EMBL" id="AFEU01000003">
    <property type="protein sequence ID" value="EIJ78869.1"/>
    <property type="molecule type" value="Genomic_DNA"/>
</dbReference>
<accession>I3DX98</accession>
<dbReference type="eggNOG" id="COG3330">
    <property type="taxonomic scope" value="Bacteria"/>
</dbReference>
<dbReference type="Gene3D" id="1.10.10.60">
    <property type="entry name" value="Homeodomain-like"/>
    <property type="match status" value="1"/>
</dbReference>
<keyword evidence="2" id="KW-1185">Reference proteome</keyword>
<name>I3DX98_BACMT</name>
<proteinExistence type="predicted"/>
<dbReference type="RefSeq" id="WP_004437870.1">
    <property type="nucleotide sequence ID" value="NZ_AFEU01000003.1"/>
</dbReference>
<dbReference type="InterPro" id="IPR032585">
    <property type="entry name" value="DUF4912"/>
</dbReference>
<dbReference type="STRING" id="997296.PB1_14964"/>
<gene>
    <name evidence="1" type="ORF">PB1_14964</name>
</gene>
<protein>
    <recommendedName>
        <fullName evidence="3">DUF4912 domain-containing protein</fullName>
    </recommendedName>
</protein>
<dbReference type="PATRIC" id="fig|997296.3.peg.3156"/>
<evidence type="ECO:0008006" key="3">
    <source>
        <dbReference type="Google" id="ProtNLM"/>
    </source>
</evidence>